<evidence type="ECO:0000313" key="3">
    <source>
        <dbReference type="Proteomes" id="UP000737018"/>
    </source>
</evidence>
<feature type="region of interest" description="Disordered" evidence="1">
    <location>
        <begin position="1"/>
        <end position="31"/>
    </location>
</feature>
<protein>
    <submittedName>
        <fullName evidence="2">Uncharacterized protein</fullName>
    </submittedName>
</protein>
<name>A0A8J4RRY4_9ROSI</name>
<comment type="caution">
    <text evidence="2">The sequence shown here is derived from an EMBL/GenBank/DDBJ whole genome shotgun (WGS) entry which is preliminary data.</text>
</comment>
<evidence type="ECO:0000256" key="1">
    <source>
        <dbReference type="SAM" id="MobiDB-lite"/>
    </source>
</evidence>
<dbReference type="EMBL" id="JRKL02000363">
    <property type="protein sequence ID" value="KAF3972094.1"/>
    <property type="molecule type" value="Genomic_DNA"/>
</dbReference>
<proteinExistence type="predicted"/>
<dbReference type="AlphaFoldDB" id="A0A8J4RRY4"/>
<dbReference type="Proteomes" id="UP000737018">
    <property type="component" value="Unassembled WGS sequence"/>
</dbReference>
<evidence type="ECO:0000313" key="2">
    <source>
        <dbReference type="EMBL" id="KAF3972094.1"/>
    </source>
</evidence>
<dbReference type="OrthoDB" id="10441892at2759"/>
<accession>A0A8J4RRY4</accession>
<reference evidence="2" key="1">
    <citation type="submission" date="2020-03" db="EMBL/GenBank/DDBJ databases">
        <title>Castanea mollissima Vanexum genome sequencing.</title>
        <authorList>
            <person name="Staton M."/>
        </authorList>
    </citation>
    <scope>NUCLEOTIDE SEQUENCE</scope>
    <source>
        <tissue evidence="2">Leaf</tissue>
    </source>
</reference>
<keyword evidence="3" id="KW-1185">Reference proteome</keyword>
<organism evidence="2 3">
    <name type="scientific">Castanea mollissima</name>
    <name type="common">Chinese chestnut</name>
    <dbReference type="NCBI Taxonomy" id="60419"/>
    <lineage>
        <taxon>Eukaryota</taxon>
        <taxon>Viridiplantae</taxon>
        <taxon>Streptophyta</taxon>
        <taxon>Embryophyta</taxon>
        <taxon>Tracheophyta</taxon>
        <taxon>Spermatophyta</taxon>
        <taxon>Magnoliopsida</taxon>
        <taxon>eudicotyledons</taxon>
        <taxon>Gunneridae</taxon>
        <taxon>Pentapetalae</taxon>
        <taxon>rosids</taxon>
        <taxon>fabids</taxon>
        <taxon>Fagales</taxon>
        <taxon>Fagaceae</taxon>
        <taxon>Castanea</taxon>
    </lineage>
</organism>
<sequence length="73" mass="8165">MVNRKTYFGRRFSDPNPDPDPDPNPKAIDPNGEKVTELRLKLAGSGTSITFLELLITESRLWIAGSWSAEYAL</sequence>
<gene>
    <name evidence="2" type="ORF">CMV_004372</name>
</gene>